<reference evidence="1" key="3">
    <citation type="submission" date="2018-11" db="EMBL/GenBank/DDBJ databases">
        <title>Proposal to divide the Flavobacteriaceae and reorganize its genera based on Amino Acid Identity values calculated from whole genome sequences.</title>
        <authorList>
            <person name="Nicholson A.C."/>
            <person name="Gulvik C.A."/>
            <person name="Whitney A.M."/>
            <person name="Humrighouse B.W."/>
            <person name="Bell M."/>
            <person name="Holmes B."/>
            <person name="Steigerwalt A."/>
            <person name="Villarma A."/>
            <person name="Sheth M."/>
            <person name="Batra D."/>
            <person name="Pryor J."/>
            <person name="Bernardet J.-F."/>
            <person name="Hugo C."/>
            <person name="Kampfer P."/>
            <person name="Newman J."/>
            <person name="Mcquiston J.R."/>
        </authorList>
    </citation>
    <scope>NUCLEOTIDE SEQUENCE [LARGE SCALE GENOMIC DNA]</scope>
    <source>
        <strain evidence="1">G0188</strain>
    </source>
</reference>
<reference evidence="4" key="2">
    <citation type="submission" date="2018-11" db="EMBL/GenBank/DDBJ databases">
        <title>Proposal to divide the Flavobacteriaceae and reorganize its genera based on Amino Acid Identity values calculated from whole genome sequences.</title>
        <authorList>
            <person name="Nicholson A.C."/>
            <person name="Gulvik C.A."/>
            <person name="Whitney A.M."/>
            <person name="Humrighouse B.W."/>
            <person name="Bell M."/>
            <person name="Holmes B."/>
            <person name="Steigerwalt A.G."/>
            <person name="Villarma A."/>
            <person name="Sheth M."/>
            <person name="Batra D."/>
            <person name="Pryor J."/>
            <person name="Bernardet J.-F."/>
            <person name="Hugo C."/>
            <person name="Kampfer P."/>
            <person name="Newman J."/>
            <person name="McQuiston J.R."/>
        </authorList>
    </citation>
    <scope>NUCLEOTIDE SEQUENCE [LARGE SCALE GENOMIC DNA]</scope>
    <source>
        <strain evidence="4">G0188</strain>
    </source>
</reference>
<dbReference type="EMBL" id="UFVQ01000003">
    <property type="protein sequence ID" value="STC92743.1"/>
    <property type="molecule type" value="Genomic_DNA"/>
</dbReference>
<dbReference type="KEGG" id="ccau:EG346_10640"/>
<dbReference type="EMBL" id="CP033920">
    <property type="protein sequence ID" value="AZA48611.1"/>
    <property type="molecule type" value="Genomic_DNA"/>
</dbReference>
<evidence type="ECO:0000313" key="2">
    <source>
        <dbReference type="EMBL" id="STC92743.1"/>
    </source>
</evidence>
<sequence>MKNTIEIEKEDLKKILLLLMNKLDASNHNTFVLDQDLYWNVLDEELYHTYKDPKDLTMESLTDDWQFLQNVLNGKREMIDDDLYKLSSILRFLGKQ</sequence>
<proteinExistence type="predicted"/>
<dbReference type="Proteomes" id="UP000273270">
    <property type="component" value="Chromosome"/>
</dbReference>
<evidence type="ECO:0000313" key="3">
    <source>
        <dbReference type="Proteomes" id="UP000255224"/>
    </source>
</evidence>
<accession>A0A376DNZ2</accession>
<dbReference type="AlphaFoldDB" id="A0A376DNZ2"/>
<protein>
    <submittedName>
        <fullName evidence="2">Uncharacterized protein</fullName>
    </submittedName>
</protein>
<evidence type="ECO:0000313" key="4">
    <source>
        <dbReference type="Proteomes" id="UP000273270"/>
    </source>
</evidence>
<name>A0A376DNZ2_CHRCU</name>
<gene>
    <name evidence="1" type="ORF">EG346_10640</name>
    <name evidence="2" type="ORF">NCTC13533_00515</name>
</gene>
<evidence type="ECO:0000313" key="1">
    <source>
        <dbReference type="EMBL" id="AZA48611.1"/>
    </source>
</evidence>
<dbReference type="Proteomes" id="UP000255224">
    <property type="component" value="Unassembled WGS sequence"/>
</dbReference>
<dbReference type="RefSeq" id="WP_123878519.1">
    <property type="nucleotide sequence ID" value="NZ_CP033920.1"/>
</dbReference>
<reference evidence="2 3" key="1">
    <citation type="submission" date="2018-06" db="EMBL/GenBank/DDBJ databases">
        <authorList>
            <consortium name="Pathogen Informatics"/>
            <person name="Doyle S."/>
        </authorList>
    </citation>
    <scope>NUCLEOTIDE SEQUENCE [LARGE SCALE GENOMIC DNA]</scope>
    <source>
        <strain evidence="2 3">NCTC13533</strain>
    </source>
</reference>
<dbReference type="OrthoDB" id="6630352at2"/>
<organism evidence="2 3">
    <name type="scientific">Chryseobacterium carnipullorum</name>
    <dbReference type="NCBI Taxonomy" id="1124835"/>
    <lineage>
        <taxon>Bacteria</taxon>
        <taxon>Pseudomonadati</taxon>
        <taxon>Bacteroidota</taxon>
        <taxon>Flavobacteriia</taxon>
        <taxon>Flavobacteriales</taxon>
        <taxon>Weeksellaceae</taxon>
        <taxon>Chryseobacterium group</taxon>
        <taxon>Chryseobacterium</taxon>
    </lineage>
</organism>
<keyword evidence="4" id="KW-1185">Reference proteome</keyword>
<accession>A0A3G6N6A8</accession>